<proteinExistence type="predicted"/>
<protein>
    <submittedName>
        <fullName evidence="2">Uncharacterized protein</fullName>
    </submittedName>
</protein>
<feature type="region of interest" description="Disordered" evidence="1">
    <location>
        <begin position="306"/>
        <end position="338"/>
    </location>
</feature>
<feature type="compositionally biased region" description="Basic and acidic residues" evidence="1">
    <location>
        <begin position="325"/>
        <end position="338"/>
    </location>
</feature>
<feature type="compositionally biased region" description="Polar residues" evidence="1">
    <location>
        <begin position="312"/>
        <end position="322"/>
    </location>
</feature>
<comment type="caution">
    <text evidence="2">The sequence shown here is derived from an EMBL/GenBank/DDBJ whole genome shotgun (WGS) entry which is preliminary data.</text>
</comment>
<reference evidence="2 3" key="1">
    <citation type="submission" date="2021-02" db="EMBL/GenBank/DDBJ databases">
        <title>Genome assembly of Pseudopithomyces chartarum.</title>
        <authorList>
            <person name="Jauregui R."/>
            <person name="Singh J."/>
            <person name="Voisey C."/>
        </authorList>
    </citation>
    <scope>NUCLEOTIDE SEQUENCE [LARGE SCALE GENOMIC DNA]</scope>
    <source>
        <strain evidence="2 3">AGR01</strain>
    </source>
</reference>
<dbReference type="Proteomes" id="UP001280581">
    <property type="component" value="Unassembled WGS sequence"/>
</dbReference>
<dbReference type="AlphaFoldDB" id="A0AAN6M2P8"/>
<evidence type="ECO:0000256" key="1">
    <source>
        <dbReference type="SAM" id="MobiDB-lite"/>
    </source>
</evidence>
<organism evidence="2 3">
    <name type="scientific">Pseudopithomyces chartarum</name>
    <dbReference type="NCBI Taxonomy" id="1892770"/>
    <lineage>
        <taxon>Eukaryota</taxon>
        <taxon>Fungi</taxon>
        <taxon>Dikarya</taxon>
        <taxon>Ascomycota</taxon>
        <taxon>Pezizomycotina</taxon>
        <taxon>Dothideomycetes</taxon>
        <taxon>Pleosporomycetidae</taxon>
        <taxon>Pleosporales</taxon>
        <taxon>Massarineae</taxon>
        <taxon>Didymosphaeriaceae</taxon>
        <taxon>Pseudopithomyces</taxon>
    </lineage>
</organism>
<gene>
    <name evidence="2" type="ORF">GRF29_19g2750613</name>
</gene>
<name>A0AAN6M2P8_9PLEO</name>
<dbReference type="EMBL" id="WVTA01000003">
    <property type="protein sequence ID" value="KAK3215269.1"/>
    <property type="molecule type" value="Genomic_DNA"/>
</dbReference>
<keyword evidence="3" id="KW-1185">Reference proteome</keyword>
<evidence type="ECO:0000313" key="2">
    <source>
        <dbReference type="EMBL" id="KAK3215269.1"/>
    </source>
</evidence>
<sequence length="338" mass="39125">MAAEYHQSFHGTCQESGNEISETPKCILGDRCFSRDSELDPEKKPKVAVGPEICPLCKNVSIDKLEERTKQDMSGACRAFFAARTLRKNCEKFADDARERRINGEGHIFVCVTKDPEYWKAPWKFNDFDPQSSHVCQSVASPGEMCRPCHERAQKNYPRLKERFRDGGVFIGYPCVWVDPEYEKEDAKIKPGWQNRSTLLEIYNVETMQKESLEGWNIEGQQCHQRMIVEAMICEICRNRIANCSINTYVFDPETFKLNPKWQEAIRHKPTKADPQLKGWIDLAGYLAGEREYPLEVTCDEDLNRTVKKPSTEGNQYEQVNKSKVWGEHKVPMRKEKD</sequence>
<accession>A0AAN6M2P8</accession>
<evidence type="ECO:0000313" key="3">
    <source>
        <dbReference type="Proteomes" id="UP001280581"/>
    </source>
</evidence>